<evidence type="ECO:0000313" key="1">
    <source>
        <dbReference type="EMBL" id="BAY88001.1"/>
    </source>
</evidence>
<sequence>MPAKDVYHNVVRTALEKDGWVITDDPFKLKCGTKDLYVDLGAEKLLAAQKGEEKIAVEIKSFLSPSPVSDLENALGQFILYYDILEEQGSDRVLYLAIPQRTYTELFSEPIGQILLKKKRLRLIIFEPKQEVIVQWIPA</sequence>
<accession>A0A1Z4M3P4</accession>
<protein>
    <submittedName>
        <fullName evidence="1">FdxN element excision controlling factor protein</fullName>
    </submittedName>
</protein>
<evidence type="ECO:0000313" key="2">
    <source>
        <dbReference type="Proteomes" id="UP000218418"/>
    </source>
</evidence>
<geneLocation type="plasmid" evidence="2">
    <name>Plasmid4 dna</name>
</geneLocation>
<dbReference type="CDD" id="cd22366">
    <property type="entry name" value="XisH-like"/>
    <property type="match status" value="1"/>
</dbReference>
<organism evidence="1 2">
    <name type="scientific">Calothrix parasitica NIES-267</name>
    <dbReference type="NCBI Taxonomy" id="1973488"/>
    <lineage>
        <taxon>Bacteria</taxon>
        <taxon>Bacillati</taxon>
        <taxon>Cyanobacteriota</taxon>
        <taxon>Cyanophyceae</taxon>
        <taxon>Nostocales</taxon>
        <taxon>Calotrichaceae</taxon>
        <taxon>Calothrix</taxon>
    </lineage>
</organism>
<dbReference type="GO" id="GO:0003676">
    <property type="term" value="F:nucleic acid binding"/>
    <property type="evidence" value="ECO:0007669"/>
    <property type="project" value="InterPro"/>
</dbReference>
<reference evidence="1 2" key="1">
    <citation type="submission" date="2017-06" db="EMBL/GenBank/DDBJ databases">
        <title>Genome sequencing of cyanobaciteial culture collection at National Institute for Environmental Studies (NIES).</title>
        <authorList>
            <person name="Hirose Y."/>
            <person name="Shimura Y."/>
            <person name="Fujisawa T."/>
            <person name="Nakamura Y."/>
            <person name="Kawachi M."/>
        </authorList>
    </citation>
    <scope>NUCLEOTIDE SEQUENCE [LARGE SCALE GENOMIC DNA]</scope>
    <source>
        <strain evidence="1 2">NIES-267</strain>
        <plasmid evidence="2">Plasmid4 dna</plasmid>
    </source>
</reference>
<dbReference type="EMBL" id="AP018231">
    <property type="protein sequence ID" value="BAY88001.1"/>
    <property type="molecule type" value="Genomic_DNA"/>
</dbReference>
<dbReference type="AlphaFoldDB" id="A0A1Z4M3P4"/>
<dbReference type="InterPro" id="IPR014919">
    <property type="entry name" value="XisH"/>
</dbReference>
<dbReference type="Proteomes" id="UP000218418">
    <property type="component" value="Plasmid plasmid4"/>
</dbReference>
<dbReference type="InterPro" id="IPR011856">
    <property type="entry name" value="tRNA_endonuc-like_dom_sf"/>
</dbReference>
<dbReference type="InterPro" id="IPR011335">
    <property type="entry name" value="Restrct_endonuc-II-like"/>
</dbReference>
<keyword evidence="1" id="KW-0614">Plasmid</keyword>
<gene>
    <name evidence="1" type="primary">xisH</name>
    <name evidence="1" type="ORF">NIES267_75430</name>
</gene>
<proteinExistence type="predicted"/>
<name>A0A1Z4M3P4_9CYAN</name>
<dbReference type="OrthoDB" id="456752at2"/>
<dbReference type="Gene3D" id="3.40.1350.10">
    <property type="match status" value="1"/>
</dbReference>
<dbReference type="SUPFAM" id="SSF52980">
    <property type="entry name" value="Restriction endonuclease-like"/>
    <property type="match status" value="1"/>
</dbReference>
<dbReference type="Pfam" id="PF08814">
    <property type="entry name" value="XisH"/>
    <property type="match status" value="1"/>
</dbReference>
<keyword evidence="2" id="KW-1185">Reference proteome</keyword>